<proteinExistence type="predicted"/>
<dbReference type="InterPro" id="IPR000595">
    <property type="entry name" value="cNMP-bd_dom"/>
</dbReference>
<dbReference type="Gene3D" id="2.60.120.10">
    <property type="entry name" value="Jelly Rolls"/>
    <property type="match status" value="1"/>
</dbReference>
<name>A0ABX1GR89_9FLAO</name>
<feature type="domain" description="Cyclic nucleotide-binding" evidence="1">
    <location>
        <begin position="27"/>
        <end position="114"/>
    </location>
</feature>
<comment type="caution">
    <text evidence="2">The sequence shown here is derived from an EMBL/GenBank/DDBJ whole genome shotgun (WGS) entry which is preliminary data.</text>
</comment>
<protein>
    <submittedName>
        <fullName evidence="2">Crp/Fnr family transcriptional regulator</fullName>
    </submittedName>
</protein>
<evidence type="ECO:0000259" key="1">
    <source>
        <dbReference type="Pfam" id="PF00027"/>
    </source>
</evidence>
<dbReference type="Pfam" id="PF00027">
    <property type="entry name" value="cNMP_binding"/>
    <property type="match status" value="1"/>
</dbReference>
<evidence type="ECO:0000313" key="3">
    <source>
        <dbReference type="Proteomes" id="UP000718451"/>
    </source>
</evidence>
<dbReference type="EMBL" id="JAAWWL010000002">
    <property type="protein sequence ID" value="NKI32462.1"/>
    <property type="molecule type" value="Genomic_DNA"/>
</dbReference>
<evidence type="ECO:0000313" key="2">
    <source>
        <dbReference type="EMBL" id="NKI32462.1"/>
    </source>
</evidence>
<dbReference type="CDD" id="cd00038">
    <property type="entry name" value="CAP_ED"/>
    <property type="match status" value="1"/>
</dbReference>
<reference evidence="2 3" key="1">
    <citation type="submission" date="2020-04" db="EMBL/GenBank/DDBJ databases">
        <authorList>
            <person name="Yoon J."/>
        </authorList>
    </citation>
    <scope>NUCLEOTIDE SEQUENCE [LARGE SCALE GENOMIC DNA]</scope>
    <source>
        <strain evidence="2 3">DJ-13</strain>
    </source>
</reference>
<sequence length="189" mass="22118">MMREYFNGFGKLSEANMDFLLSHCEVKTLKKGDKLIHAHQKVDSIYFFERGYLHYFTYNDLGERVTLKVVSPNYCWTVLESFFHQMQTLNECQALTDVRYCEMTRADFMAIKEKNQELSNFIQTITEQILSSKVVEANNISKMSVEERYVDLVQNYPEMVQEVPVGIIASYIGTSRETLHRIRRKLTAA</sequence>
<dbReference type="Proteomes" id="UP000718451">
    <property type="component" value="Unassembled WGS sequence"/>
</dbReference>
<dbReference type="SUPFAM" id="SSF51206">
    <property type="entry name" value="cAMP-binding domain-like"/>
    <property type="match status" value="1"/>
</dbReference>
<organism evidence="2 3">
    <name type="scientific">Croceivirga thetidis</name>
    <dbReference type="NCBI Taxonomy" id="2721623"/>
    <lineage>
        <taxon>Bacteria</taxon>
        <taxon>Pseudomonadati</taxon>
        <taxon>Bacteroidota</taxon>
        <taxon>Flavobacteriia</taxon>
        <taxon>Flavobacteriales</taxon>
        <taxon>Flavobacteriaceae</taxon>
        <taxon>Croceivirga</taxon>
    </lineage>
</organism>
<dbReference type="RefSeq" id="WP_168552661.1">
    <property type="nucleotide sequence ID" value="NZ_JAAWWL010000002.1"/>
</dbReference>
<gene>
    <name evidence="2" type="ORF">HCU67_10940</name>
</gene>
<keyword evidence="3" id="KW-1185">Reference proteome</keyword>
<dbReference type="InterPro" id="IPR014710">
    <property type="entry name" value="RmlC-like_jellyroll"/>
</dbReference>
<dbReference type="InterPro" id="IPR018490">
    <property type="entry name" value="cNMP-bd_dom_sf"/>
</dbReference>
<accession>A0ABX1GR89</accession>